<dbReference type="Proteomes" id="UP000324222">
    <property type="component" value="Unassembled WGS sequence"/>
</dbReference>
<evidence type="ECO:0000313" key="1">
    <source>
        <dbReference type="EMBL" id="MPC24439.1"/>
    </source>
</evidence>
<sequence length="115" mass="12961">MRSVKVVLPESMCAEMPMFLILSSGRGPAVVQYHAAGRAHCTQEIKERIIRSHTTLKGDLHAGLTLRRLQEARDKRVMLLVSPRAARQTMLWLRHTYALSLDLEGVSQRSSPLID</sequence>
<dbReference type="AlphaFoldDB" id="A0A5B7DTP3"/>
<evidence type="ECO:0000313" key="2">
    <source>
        <dbReference type="Proteomes" id="UP000324222"/>
    </source>
</evidence>
<accession>A0A5B7DTP3</accession>
<keyword evidence="2" id="KW-1185">Reference proteome</keyword>
<gene>
    <name evidence="1" type="ORF">E2C01_017521</name>
</gene>
<name>A0A5B7DTP3_PORTR</name>
<comment type="caution">
    <text evidence="1">The sequence shown here is derived from an EMBL/GenBank/DDBJ whole genome shotgun (WGS) entry which is preliminary data.</text>
</comment>
<proteinExistence type="predicted"/>
<dbReference type="EMBL" id="VSRR010001330">
    <property type="protein sequence ID" value="MPC24439.1"/>
    <property type="molecule type" value="Genomic_DNA"/>
</dbReference>
<reference evidence="1 2" key="1">
    <citation type="submission" date="2019-05" db="EMBL/GenBank/DDBJ databases">
        <title>Another draft genome of Portunus trituberculatus and its Hox gene families provides insights of decapod evolution.</title>
        <authorList>
            <person name="Jeong J.-H."/>
            <person name="Song I."/>
            <person name="Kim S."/>
            <person name="Choi T."/>
            <person name="Kim D."/>
            <person name="Ryu S."/>
            <person name="Kim W."/>
        </authorList>
    </citation>
    <scope>NUCLEOTIDE SEQUENCE [LARGE SCALE GENOMIC DNA]</scope>
    <source>
        <tissue evidence="1">Muscle</tissue>
    </source>
</reference>
<organism evidence="1 2">
    <name type="scientific">Portunus trituberculatus</name>
    <name type="common">Swimming crab</name>
    <name type="synonym">Neptunus trituberculatus</name>
    <dbReference type="NCBI Taxonomy" id="210409"/>
    <lineage>
        <taxon>Eukaryota</taxon>
        <taxon>Metazoa</taxon>
        <taxon>Ecdysozoa</taxon>
        <taxon>Arthropoda</taxon>
        <taxon>Crustacea</taxon>
        <taxon>Multicrustacea</taxon>
        <taxon>Malacostraca</taxon>
        <taxon>Eumalacostraca</taxon>
        <taxon>Eucarida</taxon>
        <taxon>Decapoda</taxon>
        <taxon>Pleocyemata</taxon>
        <taxon>Brachyura</taxon>
        <taxon>Eubrachyura</taxon>
        <taxon>Portunoidea</taxon>
        <taxon>Portunidae</taxon>
        <taxon>Portuninae</taxon>
        <taxon>Portunus</taxon>
    </lineage>
</organism>
<protein>
    <submittedName>
        <fullName evidence="1">Uncharacterized protein</fullName>
    </submittedName>
</protein>